<gene>
    <name evidence="3" type="ORF">BN112_4327</name>
</gene>
<reference evidence="3 4" key="1">
    <citation type="journal article" date="2012" name="BMC Genomics">
        <title>Comparative genomics of the classical Bordetella subspecies: the evolution and exchange of virulence-associated diversity amongst closely related pathogens.</title>
        <authorList>
            <person name="Park J."/>
            <person name="Zhang Y."/>
            <person name="Buboltz A.M."/>
            <person name="Zhang X."/>
            <person name="Schuster S.C."/>
            <person name="Ahuja U."/>
            <person name="Liu M."/>
            <person name="Miller J.F."/>
            <person name="Sebaihia M."/>
            <person name="Bentley S.D."/>
            <person name="Parkhill J."/>
            <person name="Harvill E.T."/>
        </authorList>
    </citation>
    <scope>NUCLEOTIDE SEQUENCE [LARGE SCALE GENOMIC DNA]</scope>
    <source>
        <strain evidence="3 4">253</strain>
    </source>
</reference>
<organism evidence="3 4">
    <name type="scientific">Bordetella bronchiseptica 253</name>
    <dbReference type="NCBI Taxonomy" id="568707"/>
    <lineage>
        <taxon>Bacteria</taxon>
        <taxon>Pseudomonadati</taxon>
        <taxon>Pseudomonadota</taxon>
        <taxon>Betaproteobacteria</taxon>
        <taxon>Burkholderiales</taxon>
        <taxon>Alcaligenaceae</taxon>
        <taxon>Bordetella</taxon>
    </lineage>
</organism>
<evidence type="ECO:0000256" key="2">
    <source>
        <dbReference type="SAM" id="SignalP"/>
    </source>
</evidence>
<comment type="similarity">
    <text evidence="1">Belongs to the UPF0065 (bug) family.</text>
</comment>
<keyword evidence="2" id="KW-0732">Signal</keyword>
<dbReference type="OrthoDB" id="8627412at2"/>
<dbReference type="EMBL" id="HE965806">
    <property type="protein sequence ID" value="CCJ56241.1"/>
    <property type="molecule type" value="Genomic_DNA"/>
</dbReference>
<dbReference type="PANTHER" id="PTHR42928:SF5">
    <property type="entry name" value="BLR1237 PROTEIN"/>
    <property type="match status" value="1"/>
</dbReference>
<evidence type="ECO:0000256" key="1">
    <source>
        <dbReference type="ARBA" id="ARBA00006987"/>
    </source>
</evidence>
<dbReference type="Pfam" id="PF03401">
    <property type="entry name" value="TctC"/>
    <property type="match status" value="1"/>
</dbReference>
<name>A0A0C6P9I2_BORBO</name>
<dbReference type="Gene3D" id="3.40.190.10">
    <property type="entry name" value="Periplasmic binding protein-like II"/>
    <property type="match status" value="1"/>
</dbReference>
<dbReference type="SUPFAM" id="SSF53850">
    <property type="entry name" value="Periplasmic binding protein-like II"/>
    <property type="match status" value="1"/>
</dbReference>
<feature type="chain" id="PRO_5002190145" evidence="2">
    <location>
        <begin position="30"/>
        <end position="328"/>
    </location>
</feature>
<sequence length="328" mass="33972">MSSSFLKALRRAPVLALCLALLPAAAARAAYPERPVRVIVPFAAGGGADIVARLVFKGVSEQLGQPFIIDNRGGAGGIIGTDAVAKAEADGYTLLLGQSGPNAINPSVYSKLPYDARKDFAPVTQLTSYPYVVAVKNGLAPNNLRELIELAKREPGTLTLSTAGQGSSAHLAVELFMRQAGIVVIPVPYKGAGPALLDVVGGVVDMTFGDAASASKQAQAGNIKALAVTGARRSPLIPDVPTVQEAGVPGYEASAWHAVLAPRGTPEPVIQTLYTAIGKVLADPQLKARLAQDGIEAVGSEPQAFGQALNAEIDKWQKVVEDAGIKLE</sequence>
<dbReference type="CDD" id="cd13578">
    <property type="entry name" value="PBP2_Bug27"/>
    <property type="match status" value="1"/>
</dbReference>
<accession>A0A0C6P9I2</accession>
<dbReference type="InterPro" id="IPR005064">
    <property type="entry name" value="BUG"/>
</dbReference>
<dbReference type="Proteomes" id="UP000007564">
    <property type="component" value="Chromosome"/>
</dbReference>
<dbReference type="KEGG" id="bbh:BN112_4327"/>
<protein>
    <submittedName>
        <fullName evidence="3">Putative exported protein</fullName>
    </submittedName>
</protein>
<evidence type="ECO:0000313" key="3">
    <source>
        <dbReference type="EMBL" id="CCJ56241.1"/>
    </source>
</evidence>
<proteinExistence type="inferred from homology"/>
<feature type="signal peptide" evidence="2">
    <location>
        <begin position="1"/>
        <end position="29"/>
    </location>
</feature>
<dbReference type="PANTHER" id="PTHR42928">
    <property type="entry name" value="TRICARBOXYLATE-BINDING PROTEIN"/>
    <property type="match status" value="1"/>
</dbReference>
<evidence type="ECO:0000313" key="4">
    <source>
        <dbReference type="Proteomes" id="UP000007564"/>
    </source>
</evidence>
<dbReference type="Gene3D" id="3.40.190.150">
    <property type="entry name" value="Bordetella uptake gene, domain 1"/>
    <property type="match status" value="1"/>
</dbReference>
<dbReference type="InterPro" id="IPR042100">
    <property type="entry name" value="Bug_dom1"/>
</dbReference>
<dbReference type="HOGENOM" id="CLU_045683_0_0_4"/>
<dbReference type="PIRSF" id="PIRSF017082">
    <property type="entry name" value="YflP"/>
    <property type="match status" value="1"/>
</dbReference>
<dbReference type="RefSeq" id="WP_015064997.1">
    <property type="nucleotide sequence ID" value="NC_019382.1"/>
</dbReference>
<dbReference type="AlphaFoldDB" id="A0A0C6P9I2"/>